<sequence length="611" mass="65266">MVNDELTGLLADARRAVPFYQDRIPEPPFDLTRVPILTRPEIRVAAARLWSTEGDPRTWKRIRTTGTTGEPLSVVLDPSAQRQELGELAELLDRTLGPETAWDERDVLHLTLHRSASSVAVPSPWYPGAVLAKWNLSRLWQLPDADFRAALSRLDGQVVTAMPSVLALLLDRLRGIGGPAPSPLAVVLSGETVGPEIRQAAAAGLTTRVLATYTLAEAGTAATSCPETGGYHPTGSVAVEVVDGDILVTPLLNRAMPLIRYRTGDRGEWAEPGCGCGEPLLRLTSTRPGNVTIGIAGRPVNRVEFEKLTAALEVDAVRVTGGDDGAVVEYAAAGPLPAAEGAVLVAAVRRVLGRPVPVRLHRLDSLDETAPVVPRPFQPPAVLATDEVTGWLRERLAEVPGVLWASLTGSSLDPAVTSRFSDIDLTVLVAADPSAPRWRSLARQLHEGLPTLRVNVTTAADLADSPLIAARLCAERRVVLGADCPIDFPAPEAAAAEARMWAQNARAVLWTRITDPNPPGADVLREAWMATKFAVDALRYQALRTGGRETGAARVLDEAQHWGVPGLPAVRAAAEVAREHRPPPADVAAGRRYLEAALGVVDWLITGLRAA</sequence>
<evidence type="ECO:0000313" key="2">
    <source>
        <dbReference type="Proteomes" id="UP000636960"/>
    </source>
</evidence>
<dbReference type="InterPro" id="IPR053158">
    <property type="entry name" value="CapK_Type1_Caps_Biosynth"/>
</dbReference>
<dbReference type="Gene3D" id="3.40.50.12780">
    <property type="entry name" value="N-terminal domain of ligase-like"/>
    <property type="match status" value="1"/>
</dbReference>
<dbReference type="RefSeq" id="WP_203781366.1">
    <property type="nucleotide sequence ID" value="NZ_BOMV01000023.1"/>
</dbReference>
<dbReference type="SUPFAM" id="SSF56801">
    <property type="entry name" value="Acetyl-CoA synthetase-like"/>
    <property type="match status" value="1"/>
</dbReference>
<proteinExistence type="predicted"/>
<keyword evidence="2" id="KW-1185">Reference proteome</keyword>
<dbReference type="EMBL" id="BOMV01000023">
    <property type="protein sequence ID" value="GIE95067.1"/>
    <property type="molecule type" value="Genomic_DNA"/>
</dbReference>
<name>A0A919JXF4_9ACTN</name>
<gene>
    <name evidence="1" type="ORF">Ari01nite_25320</name>
</gene>
<dbReference type="Proteomes" id="UP000636960">
    <property type="component" value="Unassembled WGS sequence"/>
</dbReference>
<organism evidence="1 2">
    <name type="scientific">Paractinoplanes rishiriensis</name>
    <dbReference type="NCBI Taxonomy" id="1050105"/>
    <lineage>
        <taxon>Bacteria</taxon>
        <taxon>Bacillati</taxon>
        <taxon>Actinomycetota</taxon>
        <taxon>Actinomycetes</taxon>
        <taxon>Micromonosporales</taxon>
        <taxon>Micromonosporaceae</taxon>
        <taxon>Paractinoplanes</taxon>
    </lineage>
</organism>
<protein>
    <submittedName>
        <fullName evidence="1">Uncharacterized protein</fullName>
    </submittedName>
</protein>
<reference evidence="1" key="1">
    <citation type="submission" date="2021-01" db="EMBL/GenBank/DDBJ databases">
        <title>Whole genome shotgun sequence of Actinoplanes rishiriensis NBRC 108556.</title>
        <authorList>
            <person name="Komaki H."/>
            <person name="Tamura T."/>
        </authorList>
    </citation>
    <scope>NUCLEOTIDE SEQUENCE</scope>
    <source>
        <strain evidence="1">NBRC 108556</strain>
    </source>
</reference>
<dbReference type="PANTHER" id="PTHR36932">
    <property type="entry name" value="CAPSULAR POLYSACCHARIDE BIOSYNTHESIS PROTEIN"/>
    <property type="match status" value="1"/>
</dbReference>
<accession>A0A919JXF4</accession>
<dbReference type="PANTHER" id="PTHR36932:SF1">
    <property type="entry name" value="CAPSULAR POLYSACCHARIDE BIOSYNTHESIS PROTEIN"/>
    <property type="match status" value="1"/>
</dbReference>
<evidence type="ECO:0000313" key="1">
    <source>
        <dbReference type="EMBL" id="GIE95067.1"/>
    </source>
</evidence>
<dbReference type="InterPro" id="IPR042099">
    <property type="entry name" value="ANL_N_sf"/>
</dbReference>
<comment type="caution">
    <text evidence="1">The sequence shown here is derived from an EMBL/GenBank/DDBJ whole genome shotgun (WGS) entry which is preliminary data.</text>
</comment>
<dbReference type="AlphaFoldDB" id="A0A919JXF4"/>